<gene>
    <name evidence="3" type="ORF">HNQ51_000235</name>
</gene>
<sequence length="611" mass="63006">MSFRLSLTPLRGGLVLLSALAPLWAQAQTAPDWTLNLNNPSARPSGNWVDAQSNVYSVSAGGGSSGSLNKFNAARTLVWSRPLFNGDQGRVSAHASDGNGNSWVVGELTDSQGLRTGTLVARYDSAGQLLWREARTVPREWPAMVAADANGAAYVVFSVLRLNTSTGRYEPGCQLVRYGSAGERQWSADCGRDALYYRPGALNVWPNGQVAVIGDDRPGITQLRAFSPSGGLVVDRLYPFDLGIGAARGPNGEFALVGGAAGQTLVVRFDASLNELWRLSFPLGQLAQHATFEGQGGLVLGSGTLNNGQLSGSLLSKISAAGSVQWSRPFETSADGLVPSTGLLQGLADGGVMVAANSPALVAGSAQDRLVLARLDAAGRELWRSTPQLGYSEQALALSANGGALLQLVPTASGSSAAVLAQRYAQSGVSNQAPLAQASASPSSGIAPLSVQFSAAGSSDPEGGALSYAWNFGDGRSSTLSNPALVFGEGIYNVQLTVTDALGAQTKTALTVTSTLAPAQPTQLSLASSNIVQNTSTTATLQLSSTAGTTVTLSASDPSLVSLPLSITVPKGQQSTTFGVTAKSLRKQTTVTLRATANGKTVSSLLTIRPR</sequence>
<dbReference type="AlphaFoldDB" id="A0A840S0B0"/>
<accession>A0A840S0B0</accession>
<dbReference type="RefSeq" id="WP_217502997.1">
    <property type="nucleotide sequence ID" value="NZ_CP040709.1"/>
</dbReference>
<dbReference type="EMBL" id="JACHHO010000001">
    <property type="protein sequence ID" value="MBB5202942.1"/>
    <property type="molecule type" value="Genomic_DNA"/>
</dbReference>
<proteinExistence type="predicted"/>
<evidence type="ECO:0000259" key="2">
    <source>
        <dbReference type="PROSITE" id="PS50093"/>
    </source>
</evidence>
<dbReference type="InterPro" id="IPR022409">
    <property type="entry name" value="PKD/Chitinase_dom"/>
</dbReference>
<dbReference type="SMART" id="SM00089">
    <property type="entry name" value="PKD"/>
    <property type="match status" value="1"/>
</dbReference>
<dbReference type="Pfam" id="PF18911">
    <property type="entry name" value="PKD_4"/>
    <property type="match status" value="1"/>
</dbReference>
<dbReference type="Gene3D" id="2.60.40.10">
    <property type="entry name" value="Immunoglobulins"/>
    <property type="match status" value="1"/>
</dbReference>
<dbReference type="SUPFAM" id="SSF49299">
    <property type="entry name" value="PKD domain"/>
    <property type="match status" value="1"/>
</dbReference>
<dbReference type="PROSITE" id="PS50093">
    <property type="entry name" value="PKD"/>
    <property type="match status" value="1"/>
</dbReference>
<reference evidence="3 4" key="1">
    <citation type="submission" date="2020-08" db="EMBL/GenBank/DDBJ databases">
        <title>Genomic Encyclopedia of Type Strains, Phase IV (KMG-IV): sequencing the most valuable type-strain genomes for metagenomic binning, comparative biology and taxonomic classification.</title>
        <authorList>
            <person name="Goeker M."/>
        </authorList>
    </citation>
    <scope>NUCLEOTIDE SEQUENCE [LARGE SCALE GENOMIC DNA]</scope>
    <source>
        <strain evidence="3 4">DSM 23958</strain>
    </source>
</reference>
<keyword evidence="1" id="KW-0732">Signal</keyword>
<organism evidence="3 4">
    <name type="scientific">Inhella inkyongensis</name>
    <dbReference type="NCBI Taxonomy" id="392593"/>
    <lineage>
        <taxon>Bacteria</taxon>
        <taxon>Pseudomonadati</taxon>
        <taxon>Pseudomonadota</taxon>
        <taxon>Betaproteobacteria</taxon>
        <taxon>Burkholderiales</taxon>
        <taxon>Sphaerotilaceae</taxon>
        <taxon>Inhella</taxon>
    </lineage>
</organism>
<protein>
    <recommendedName>
        <fullName evidence="2">PKD domain-containing protein</fullName>
    </recommendedName>
</protein>
<name>A0A840S0B0_9BURK</name>
<dbReference type="InterPro" id="IPR035986">
    <property type="entry name" value="PKD_dom_sf"/>
</dbReference>
<dbReference type="InterPro" id="IPR000601">
    <property type="entry name" value="PKD_dom"/>
</dbReference>
<evidence type="ECO:0000313" key="3">
    <source>
        <dbReference type="EMBL" id="MBB5202942.1"/>
    </source>
</evidence>
<evidence type="ECO:0000313" key="4">
    <source>
        <dbReference type="Proteomes" id="UP000554837"/>
    </source>
</evidence>
<feature type="chain" id="PRO_5032660721" description="PKD domain-containing protein" evidence="1">
    <location>
        <begin position="28"/>
        <end position="611"/>
    </location>
</feature>
<dbReference type="InterPro" id="IPR013783">
    <property type="entry name" value="Ig-like_fold"/>
</dbReference>
<dbReference type="SUPFAM" id="SSF101898">
    <property type="entry name" value="NHL repeat"/>
    <property type="match status" value="1"/>
</dbReference>
<feature type="signal peptide" evidence="1">
    <location>
        <begin position="1"/>
        <end position="27"/>
    </location>
</feature>
<comment type="caution">
    <text evidence="3">The sequence shown here is derived from an EMBL/GenBank/DDBJ whole genome shotgun (WGS) entry which is preliminary data.</text>
</comment>
<dbReference type="CDD" id="cd00146">
    <property type="entry name" value="PKD"/>
    <property type="match status" value="1"/>
</dbReference>
<keyword evidence="4" id="KW-1185">Reference proteome</keyword>
<feature type="domain" description="PKD" evidence="2">
    <location>
        <begin position="434"/>
        <end position="519"/>
    </location>
</feature>
<dbReference type="Proteomes" id="UP000554837">
    <property type="component" value="Unassembled WGS sequence"/>
</dbReference>
<evidence type="ECO:0000256" key="1">
    <source>
        <dbReference type="SAM" id="SignalP"/>
    </source>
</evidence>